<dbReference type="EMBL" id="JAIWYP010000014">
    <property type="protein sequence ID" value="KAH3710703.1"/>
    <property type="molecule type" value="Genomic_DNA"/>
</dbReference>
<sequence>MNIKSLSLSAKFGVLNVDHVESMSQSLSSLTHLETLSIVVNKNKPGLWEALHRLNIKSLSLCDYCGYLNVNQFSINICRSHYHRSHIWKRFQYTLNNYIDIQLPQSFKYLNIYCRTFLPSELRKLVNTLSACIQTVDSKLEFGCASFDVFPFKRITLEEYIATKQELDTLKNVAVKRFRILDRKRNNNIFYYDAVSAWSYRGIGGVQDDNEDDDNVEKKAYERFVRAISNEIINRISMRLMNRQ</sequence>
<gene>
    <name evidence="1" type="ORF">DPMN_070195</name>
</gene>
<evidence type="ECO:0000313" key="2">
    <source>
        <dbReference type="Proteomes" id="UP000828390"/>
    </source>
</evidence>
<name>A0A9D4BX56_DREPO</name>
<evidence type="ECO:0000313" key="1">
    <source>
        <dbReference type="EMBL" id="KAH3710703.1"/>
    </source>
</evidence>
<keyword evidence="2" id="KW-1185">Reference proteome</keyword>
<dbReference type="Proteomes" id="UP000828390">
    <property type="component" value="Unassembled WGS sequence"/>
</dbReference>
<proteinExistence type="predicted"/>
<reference evidence="1" key="1">
    <citation type="journal article" date="2019" name="bioRxiv">
        <title>The Genome of the Zebra Mussel, Dreissena polymorpha: A Resource for Invasive Species Research.</title>
        <authorList>
            <person name="McCartney M.A."/>
            <person name="Auch B."/>
            <person name="Kono T."/>
            <person name="Mallez S."/>
            <person name="Zhang Y."/>
            <person name="Obille A."/>
            <person name="Becker A."/>
            <person name="Abrahante J.E."/>
            <person name="Garbe J."/>
            <person name="Badalamenti J.P."/>
            <person name="Herman A."/>
            <person name="Mangelson H."/>
            <person name="Liachko I."/>
            <person name="Sullivan S."/>
            <person name="Sone E.D."/>
            <person name="Koren S."/>
            <person name="Silverstein K.A.T."/>
            <person name="Beckman K.B."/>
            <person name="Gohl D.M."/>
        </authorList>
    </citation>
    <scope>NUCLEOTIDE SEQUENCE</scope>
    <source>
        <strain evidence="1">Duluth1</strain>
        <tissue evidence="1">Whole animal</tissue>
    </source>
</reference>
<dbReference type="AlphaFoldDB" id="A0A9D4BX56"/>
<accession>A0A9D4BX56</accession>
<organism evidence="1 2">
    <name type="scientific">Dreissena polymorpha</name>
    <name type="common">Zebra mussel</name>
    <name type="synonym">Mytilus polymorpha</name>
    <dbReference type="NCBI Taxonomy" id="45954"/>
    <lineage>
        <taxon>Eukaryota</taxon>
        <taxon>Metazoa</taxon>
        <taxon>Spiralia</taxon>
        <taxon>Lophotrochozoa</taxon>
        <taxon>Mollusca</taxon>
        <taxon>Bivalvia</taxon>
        <taxon>Autobranchia</taxon>
        <taxon>Heteroconchia</taxon>
        <taxon>Euheterodonta</taxon>
        <taxon>Imparidentia</taxon>
        <taxon>Neoheterodontei</taxon>
        <taxon>Myida</taxon>
        <taxon>Dreissenoidea</taxon>
        <taxon>Dreissenidae</taxon>
        <taxon>Dreissena</taxon>
    </lineage>
</organism>
<comment type="caution">
    <text evidence="1">The sequence shown here is derived from an EMBL/GenBank/DDBJ whole genome shotgun (WGS) entry which is preliminary data.</text>
</comment>
<reference evidence="1" key="2">
    <citation type="submission" date="2020-11" db="EMBL/GenBank/DDBJ databases">
        <authorList>
            <person name="McCartney M.A."/>
            <person name="Auch B."/>
            <person name="Kono T."/>
            <person name="Mallez S."/>
            <person name="Becker A."/>
            <person name="Gohl D.M."/>
            <person name="Silverstein K.A.T."/>
            <person name="Koren S."/>
            <person name="Bechman K.B."/>
            <person name="Herman A."/>
            <person name="Abrahante J.E."/>
            <person name="Garbe J."/>
        </authorList>
    </citation>
    <scope>NUCLEOTIDE SEQUENCE</scope>
    <source>
        <strain evidence="1">Duluth1</strain>
        <tissue evidence="1">Whole animal</tissue>
    </source>
</reference>
<protein>
    <submittedName>
        <fullName evidence="1">Uncharacterized protein</fullName>
    </submittedName>
</protein>